<proteinExistence type="inferred from homology"/>
<feature type="coiled-coil region" evidence="5">
    <location>
        <begin position="230"/>
        <end position="274"/>
    </location>
</feature>
<dbReference type="RefSeq" id="WP_353684402.1">
    <property type="nucleotide sequence ID" value="NZ_CP144373.1"/>
</dbReference>
<dbReference type="Pfam" id="PF01385">
    <property type="entry name" value="OrfB_IS605"/>
    <property type="match status" value="1"/>
</dbReference>
<keyword evidence="5" id="KW-0175">Coiled coil</keyword>
<comment type="similarity">
    <text evidence="1">In the C-terminal section; belongs to the transposase 35 family.</text>
</comment>
<dbReference type="InterPro" id="IPR010095">
    <property type="entry name" value="Cas12f1-like_TNB"/>
</dbReference>
<dbReference type="GO" id="GO:0032196">
    <property type="term" value="P:transposition"/>
    <property type="evidence" value="ECO:0007669"/>
    <property type="project" value="UniProtKB-KW"/>
</dbReference>
<evidence type="ECO:0000256" key="1">
    <source>
        <dbReference type="ARBA" id="ARBA00008761"/>
    </source>
</evidence>
<evidence type="ECO:0000259" key="7">
    <source>
        <dbReference type="Pfam" id="PF07282"/>
    </source>
</evidence>
<dbReference type="AlphaFoldDB" id="A0AAU8GXT8"/>
<dbReference type="NCBIfam" id="NF040570">
    <property type="entry name" value="guided_TnpB"/>
    <property type="match status" value="1"/>
</dbReference>
<name>A0AAU8GXT8_9BACT</name>
<evidence type="ECO:0000313" key="8">
    <source>
        <dbReference type="EMBL" id="XCH46878.1"/>
    </source>
</evidence>
<dbReference type="KEGG" id="taut:V4D30_01035"/>
<feature type="domain" description="Probable transposase IS891/IS1136/IS1341" evidence="6">
    <location>
        <begin position="181"/>
        <end position="303"/>
    </location>
</feature>
<protein>
    <submittedName>
        <fullName evidence="8">Transposase</fullName>
    </submittedName>
</protein>
<feature type="domain" description="Cas12f1-like TNB" evidence="7">
    <location>
        <begin position="323"/>
        <end position="393"/>
    </location>
</feature>
<accession>A0AAU8GXT8</accession>
<gene>
    <name evidence="8" type="ORF">V4D30_01035</name>
</gene>
<sequence length="459" mass="53089">MRALRIELNKIDDKTKTILGYLTYHAGKLWNECNYLLHNKLAKVNKYDIYNKIKNTSIHKKSLHSRTAQIVIEELVRAWKNFFDHLKNPSKYPNKVKPPKYVDKTAPHRTITYDKTGFKIKGNTIRLSIPKDLKEYLKEKFGFTDDYIYINTGIDLQKLNIVNIQIVPYKAYGNITFRLNIIYEKEIEDTKNKYDKVMAIDYGVSNFATIVIENEPISYIVDGGGFQSILQKYLKKLAKWQKKKDNLKNKGLPYNKVEKVLHRIQKKINNLIRDYTHKVSNLIVNLAKKYNVSKIVIGDIQKVKNKESNLPDLLNQMLRLLPYGKVSNALEYKAKEHGIETILINEAYTSGVDSTINSVVSKENYTPDRRIERELFKSLNGLINADVNGARNILKKFKKSWHDLISGLKQITRLRVFGKLKGSPVFATYRQIGVVGCSDHLYRIRCINNAQTPIEATTS</sequence>
<evidence type="ECO:0000256" key="3">
    <source>
        <dbReference type="ARBA" id="ARBA00023125"/>
    </source>
</evidence>
<evidence type="ECO:0000259" key="6">
    <source>
        <dbReference type="Pfam" id="PF01385"/>
    </source>
</evidence>
<reference evidence="8" key="1">
    <citation type="submission" date="2024-01" db="EMBL/GenBank/DDBJ databases">
        <title>The first autotrophic representatives of the genus Thermodesulfovibrio.</title>
        <authorList>
            <person name="Maltseva A.I."/>
            <person name="Elcheninov A.G."/>
            <person name="Kublanov I.V."/>
            <person name="Lebedinsky A.V."/>
            <person name="Frolov E.N."/>
        </authorList>
    </citation>
    <scope>NUCLEOTIDE SEQUENCE</scope>
    <source>
        <strain evidence="8">3907-1M</strain>
    </source>
</reference>
<dbReference type="EMBL" id="CP144373">
    <property type="protein sequence ID" value="XCH46878.1"/>
    <property type="molecule type" value="Genomic_DNA"/>
</dbReference>
<dbReference type="InterPro" id="IPR001959">
    <property type="entry name" value="Transposase"/>
</dbReference>
<dbReference type="GO" id="GO:0006310">
    <property type="term" value="P:DNA recombination"/>
    <property type="evidence" value="ECO:0007669"/>
    <property type="project" value="UniProtKB-KW"/>
</dbReference>
<organism evidence="8">
    <name type="scientific">Thermodesulfovibrio autotrophicus</name>
    <dbReference type="NCBI Taxonomy" id="3118333"/>
    <lineage>
        <taxon>Bacteria</taxon>
        <taxon>Pseudomonadati</taxon>
        <taxon>Nitrospirota</taxon>
        <taxon>Thermodesulfovibrionia</taxon>
        <taxon>Thermodesulfovibrionales</taxon>
        <taxon>Thermodesulfovibrionaceae</taxon>
        <taxon>Thermodesulfovibrio</taxon>
    </lineage>
</organism>
<dbReference type="GO" id="GO:0003677">
    <property type="term" value="F:DNA binding"/>
    <property type="evidence" value="ECO:0007669"/>
    <property type="project" value="UniProtKB-KW"/>
</dbReference>
<keyword evidence="3" id="KW-0238">DNA-binding</keyword>
<dbReference type="NCBIfam" id="TIGR01766">
    <property type="entry name" value="IS200/IS605 family accessory protein TnpB-like domain"/>
    <property type="match status" value="1"/>
</dbReference>
<dbReference type="Pfam" id="PF07282">
    <property type="entry name" value="Cas12f1-like_TNB"/>
    <property type="match status" value="1"/>
</dbReference>
<evidence type="ECO:0000256" key="2">
    <source>
        <dbReference type="ARBA" id="ARBA00022578"/>
    </source>
</evidence>
<evidence type="ECO:0000256" key="5">
    <source>
        <dbReference type="SAM" id="Coils"/>
    </source>
</evidence>
<keyword evidence="2" id="KW-0815">Transposition</keyword>
<evidence type="ECO:0000256" key="4">
    <source>
        <dbReference type="ARBA" id="ARBA00023172"/>
    </source>
</evidence>
<keyword evidence="4" id="KW-0233">DNA recombination</keyword>